<dbReference type="EC" id="2.7.11.1" evidence="1"/>
<feature type="region of interest" description="Disordered" evidence="10">
    <location>
        <begin position="675"/>
        <end position="713"/>
    </location>
</feature>
<dbReference type="Gene3D" id="1.10.510.10">
    <property type="entry name" value="Transferase(Phosphotransferase) domain 1"/>
    <property type="match status" value="1"/>
</dbReference>
<feature type="region of interest" description="Disordered" evidence="10">
    <location>
        <begin position="363"/>
        <end position="599"/>
    </location>
</feature>
<dbReference type="PROSITE" id="PS00107">
    <property type="entry name" value="PROTEIN_KINASE_ATP"/>
    <property type="match status" value="1"/>
</dbReference>
<dbReference type="PANTHER" id="PTHR24346:SF106">
    <property type="entry name" value="PROTEIN KINASE DOMAIN-CONTAINING PROTEIN"/>
    <property type="match status" value="1"/>
</dbReference>
<dbReference type="CDD" id="cd14003">
    <property type="entry name" value="STKc_AMPK-like"/>
    <property type="match status" value="1"/>
</dbReference>
<feature type="compositionally biased region" description="Low complexity" evidence="10">
    <location>
        <begin position="521"/>
        <end position="532"/>
    </location>
</feature>
<dbReference type="InterPro" id="IPR008271">
    <property type="entry name" value="Ser/Thr_kinase_AS"/>
</dbReference>
<sequence>MADTPPSHSSSEAPQPVGFGETIGVYKVDKTIGQGTYGKVRLGINTHTNEKVAIKVIEKSQIQSSKQVARLQREIRFLKLLHHPHIVKVYEVIETTDFIYIIMEYAAGGELFDYIVACKRVKEEEARKFFRMVLSAVDYCHKNAVIHRDLKPENLLLDEHKVIKIIDFGFGNNFRSEELLDTFCGSPFYAAPEMILGKKYEGPEVDMWSLGVILFALLCGHLPFDDDNMKELYKKIASGDYQCPDYLMPDARNLISRLITVDPKERAKLPEVLKHEWVMKGYNGLQVHNYLPTRHHLNRNDLSKEIVSRLCAFGYKMEDIDHAFSEQDQSKPDPVRATYWLLKEMLQREQSRVQMERRKSFGGVLARGGAGGSLPTLSKDGGVDEQRLNPRSQFQSETSVKAEGGEDTRSSRGSLDGKEGQSAKRDYGNLQQGRRQSTPDHAYRAGGQPNNGGGSGLGPNGSSIASPPIAKLRNQPQHEGAPLQQLNRNESSELGGRPSVFGRPQSLEEGLNTPKTLSRNTPSPVSPTQPTQKESTRRFSVPNALGFGSHSHLLPRQSQKTQPRSVSSAHPPPNQTNVRRGSFAAPASPTGTGTTSKIKDGLRHIGDQVQDMLFNVTGESVKKPAQIREEVERVLNRNQVTHEWDDESQNFFCETDAARFPGNGNNPVAAAAEQHQFQFQQQPSSEETSPRPTSSSPSPSKHSSAKSLIPRPTNQMEYVHSPLSQRRATSASGGQSRAKHTMVSFQIEIIRLAKEKEYGLHFKRLSGGPWNYKRVSQYLLRQMNL</sequence>
<evidence type="ECO:0000256" key="8">
    <source>
        <dbReference type="ARBA" id="ARBA00048679"/>
    </source>
</evidence>
<feature type="compositionally biased region" description="Gly residues" evidence="10">
    <location>
        <begin position="449"/>
        <end position="459"/>
    </location>
</feature>
<comment type="catalytic activity">
    <reaction evidence="8">
        <text>L-seryl-[protein] + ATP = O-phospho-L-seryl-[protein] + ADP + H(+)</text>
        <dbReference type="Rhea" id="RHEA:17989"/>
        <dbReference type="Rhea" id="RHEA-COMP:9863"/>
        <dbReference type="Rhea" id="RHEA-COMP:11604"/>
        <dbReference type="ChEBI" id="CHEBI:15378"/>
        <dbReference type="ChEBI" id="CHEBI:29999"/>
        <dbReference type="ChEBI" id="CHEBI:30616"/>
        <dbReference type="ChEBI" id="CHEBI:83421"/>
        <dbReference type="ChEBI" id="CHEBI:456216"/>
        <dbReference type="EC" id="2.7.11.1"/>
    </reaction>
</comment>
<protein>
    <recommendedName>
        <fullName evidence="1">non-specific serine/threonine protein kinase</fullName>
        <ecNumber evidence="1">2.7.11.1</ecNumber>
    </recommendedName>
</protein>
<evidence type="ECO:0000256" key="7">
    <source>
        <dbReference type="ARBA" id="ARBA00047899"/>
    </source>
</evidence>
<evidence type="ECO:0000256" key="3">
    <source>
        <dbReference type="ARBA" id="ARBA00022679"/>
    </source>
</evidence>
<keyword evidence="5" id="KW-0418">Kinase</keyword>
<evidence type="ECO:0000259" key="11">
    <source>
        <dbReference type="PROSITE" id="PS50011"/>
    </source>
</evidence>
<dbReference type="Proteomes" id="UP001212841">
    <property type="component" value="Unassembled WGS sequence"/>
</dbReference>
<feature type="compositionally biased region" description="Polar residues" evidence="10">
    <location>
        <begin position="556"/>
        <end position="568"/>
    </location>
</feature>
<feature type="compositionally biased region" description="Low complexity" evidence="10">
    <location>
        <begin position="675"/>
        <end position="707"/>
    </location>
</feature>
<evidence type="ECO:0000256" key="4">
    <source>
        <dbReference type="ARBA" id="ARBA00022741"/>
    </source>
</evidence>
<evidence type="ECO:0000256" key="5">
    <source>
        <dbReference type="ARBA" id="ARBA00022777"/>
    </source>
</evidence>
<feature type="binding site" evidence="9">
    <location>
        <position position="55"/>
    </location>
    <ligand>
        <name>ATP</name>
        <dbReference type="ChEBI" id="CHEBI:30616"/>
    </ligand>
</feature>
<dbReference type="GO" id="GO:0035556">
    <property type="term" value="P:intracellular signal transduction"/>
    <property type="evidence" value="ECO:0007669"/>
    <property type="project" value="TreeGrafter"/>
</dbReference>
<dbReference type="InterPro" id="IPR011009">
    <property type="entry name" value="Kinase-like_dom_sf"/>
</dbReference>
<dbReference type="GO" id="GO:0004674">
    <property type="term" value="F:protein serine/threonine kinase activity"/>
    <property type="evidence" value="ECO:0007669"/>
    <property type="project" value="UniProtKB-KW"/>
</dbReference>
<keyword evidence="14" id="KW-1185">Reference proteome</keyword>
<dbReference type="InterPro" id="IPR017441">
    <property type="entry name" value="Protein_kinase_ATP_BS"/>
</dbReference>
<dbReference type="Gene3D" id="3.30.310.80">
    <property type="entry name" value="Kinase associated domain 1, KA1"/>
    <property type="match status" value="1"/>
</dbReference>
<feature type="domain" description="Protein kinase" evidence="11">
    <location>
        <begin position="26"/>
        <end position="278"/>
    </location>
</feature>
<dbReference type="PROSITE" id="PS00108">
    <property type="entry name" value="PROTEIN_KINASE_ST"/>
    <property type="match status" value="1"/>
</dbReference>
<dbReference type="PROSITE" id="PS50032">
    <property type="entry name" value="KA1"/>
    <property type="match status" value="1"/>
</dbReference>
<dbReference type="InterPro" id="IPR001772">
    <property type="entry name" value="KA1_dom"/>
</dbReference>
<keyword evidence="2" id="KW-0723">Serine/threonine-protein kinase</keyword>
<dbReference type="PANTHER" id="PTHR24346">
    <property type="entry name" value="MAP/MICROTUBULE AFFINITY-REGULATING KINASE"/>
    <property type="match status" value="1"/>
</dbReference>
<evidence type="ECO:0000256" key="9">
    <source>
        <dbReference type="PROSITE-ProRule" id="PRU10141"/>
    </source>
</evidence>
<comment type="catalytic activity">
    <reaction evidence="7">
        <text>L-threonyl-[protein] + ATP = O-phospho-L-threonyl-[protein] + ADP + H(+)</text>
        <dbReference type="Rhea" id="RHEA:46608"/>
        <dbReference type="Rhea" id="RHEA-COMP:11060"/>
        <dbReference type="Rhea" id="RHEA-COMP:11605"/>
        <dbReference type="ChEBI" id="CHEBI:15378"/>
        <dbReference type="ChEBI" id="CHEBI:30013"/>
        <dbReference type="ChEBI" id="CHEBI:30616"/>
        <dbReference type="ChEBI" id="CHEBI:61977"/>
        <dbReference type="ChEBI" id="CHEBI:456216"/>
        <dbReference type="EC" id="2.7.11.1"/>
    </reaction>
</comment>
<feature type="domain" description="KA1" evidence="12">
    <location>
        <begin position="736"/>
        <end position="785"/>
    </location>
</feature>
<keyword evidence="3" id="KW-0808">Transferase</keyword>
<dbReference type="AlphaFoldDB" id="A0AAD5WZV5"/>
<organism evidence="13 14">
    <name type="scientific">Rhizophlyctis rosea</name>
    <dbReference type="NCBI Taxonomy" id="64517"/>
    <lineage>
        <taxon>Eukaryota</taxon>
        <taxon>Fungi</taxon>
        <taxon>Fungi incertae sedis</taxon>
        <taxon>Chytridiomycota</taxon>
        <taxon>Chytridiomycota incertae sedis</taxon>
        <taxon>Chytridiomycetes</taxon>
        <taxon>Rhizophlyctidales</taxon>
        <taxon>Rhizophlyctidaceae</taxon>
        <taxon>Rhizophlyctis</taxon>
    </lineage>
</organism>
<gene>
    <name evidence="13" type="ORF">HK097_002960</name>
</gene>
<dbReference type="GO" id="GO:0005737">
    <property type="term" value="C:cytoplasm"/>
    <property type="evidence" value="ECO:0007669"/>
    <property type="project" value="TreeGrafter"/>
</dbReference>
<keyword evidence="4 9" id="KW-0547">Nucleotide-binding</keyword>
<dbReference type="FunFam" id="3.30.200.20:FF:000003">
    <property type="entry name" value="Non-specific serine/threonine protein kinase"/>
    <property type="match status" value="1"/>
</dbReference>
<evidence type="ECO:0000256" key="1">
    <source>
        <dbReference type="ARBA" id="ARBA00012513"/>
    </source>
</evidence>
<reference evidence="13" key="1">
    <citation type="submission" date="2020-05" db="EMBL/GenBank/DDBJ databases">
        <title>Phylogenomic resolution of chytrid fungi.</title>
        <authorList>
            <person name="Stajich J.E."/>
            <person name="Amses K."/>
            <person name="Simmons R."/>
            <person name="Seto K."/>
            <person name="Myers J."/>
            <person name="Bonds A."/>
            <person name="Quandt C.A."/>
            <person name="Barry K."/>
            <person name="Liu P."/>
            <person name="Grigoriev I."/>
            <person name="Longcore J.E."/>
            <person name="James T.Y."/>
        </authorList>
    </citation>
    <scope>NUCLEOTIDE SEQUENCE</scope>
    <source>
        <strain evidence="13">JEL0318</strain>
    </source>
</reference>
<dbReference type="FunFam" id="1.10.510.10:FF:000271">
    <property type="entry name" value="Non-specific serine/threonine protein kinase"/>
    <property type="match status" value="1"/>
</dbReference>
<accession>A0AAD5WZV5</accession>
<evidence type="ECO:0000256" key="10">
    <source>
        <dbReference type="SAM" id="MobiDB-lite"/>
    </source>
</evidence>
<dbReference type="EMBL" id="JADGJD010001674">
    <property type="protein sequence ID" value="KAJ3039031.1"/>
    <property type="molecule type" value="Genomic_DNA"/>
</dbReference>
<dbReference type="SMART" id="SM00220">
    <property type="entry name" value="S_TKc"/>
    <property type="match status" value="1"/>
</dbReference>
<comment type="caution">
    <text evidence="13">The sequence shown here is derived from an EMBL/GenBank/DDBJ whole genome shotgun (WGS) entry which is preliminary data.</text>
</comment>
<feature type="compositionally biased region" description="Polar residues" evidence="10">
    <location>
        <begin position="389"/>
        <end position="399"/>
    </location>
</feature>
<name>A0AAD5WZV5_9FUNG</name>
<dbReference type="InterPro" id="IPR028375">
    <property type="entry name" value="KA1/Ssp2_C"/>
</dbReference>
<proteinExistence type="predicted"/>
<feature type="compositionally biased region" description="Basic and acidic residues" evidence="10">
    <location>
        <begin position="403"/>
        <end position="427"/>
    </location>
</feature>
<evidence type="ECO:0000259" key="12">
    <source>
        <dbReference type="PROSITE" id="PS50032"/>
    </source>
</evidence>
<feature type="compositionally biased region" description="Low complexity" evidence="10">
    <location>
        <begin position="584"/>
        <end position="596"/>
    </location>
</feature>
<dbReference type="SUPFAM" id="SSF103243">
    <property type="entry name" value="KA1-like"/>
    <property type="match status" value="1"/>
</dbReference>
<dbReference type="Pfam" id="PF00069">
    <property type="entry name" value="Pkinase"/>
    <property type="match status" value="1"/>
</dbReference>
<evidence type="ECO:0000256" key="6">
    <source>
        <dbReference type="ARBA" id="ARBA00022840"/>
    </source>
</evidence>
<dbReference type="PROSITE" id="PS50011">
    <property type="entry name" value="PROTEIN_KINASE_DOM"/>
    <property type="match status" value="1"/>
</dbReference>
<evidence type="ECO:0000313" key="13">
    <source>
        <dbReference type="EMBL" id="KAJ3039031.1"/>
    </source>
</evidence>
<dbReference type="SUPFAM" id="SSF56112">
    <property type="entry name" value="Protein kinase-like (PK-like)"/>
    <property type="match status" value="1"/>
</dbReference>
<evidence type="ECO:0000256" key="2">
    <source>
        <dbReference type="ARBA" id="ARBA00022527"/>
    </source>
</evidence>
<keyword evidence="6 9" id="KW-0067">ATP-binding</keyword>
<dbReference type="InterPro" id="IPR000719">
    <property type="entry name" value="Prot_kinase_dom"/>
</dbReference>
<dbReference type="Pfam" id="PF02149">
    <property type="entry name" value="KA1"/>
    <property type="match status" value="1"/>
</dbReference>
<dbReference type="GO" id="GO:0005524">
    <property type="term" value="F:ATP binding"/>
    <property type="evidence" value="ECO:0007669"/>
    <property type="project" value="UniProtKB-UniRule"/>
</dbReference>
<evidence type="ECO:0000313" key="14">
    <source>
        <dbReference type="Proteomes" id="UP001212841"/>
    </source>
</evidence>